<reference evidence="2 3" key="1">
    <citation type="submission" date="2020-03" db="EMBL/GenBank/DDBJ databases">
        <title>Sequencing the genomes of 1000 actinobacteria strains.</title>
        <authorList>
            <person name="Klenk H.-P."/>
        </authorList>
    </citation>
    <scope>NUCLEOTIDE SEQUENCE [LARGE SCALE GENOMIC DNA]</scope>
    <source>
        <strain evidence="2 3">DSM 45685</strain>
    </source>
</reference>
<evidence type="ECO:0000313" key="3">
    <source>
        <dbReference type="Proteomes" id="UP000545493"/>
    </source>
</evidence>
<evidence type="ECO:0000256" key="1">
    <source>
        <dbReference type="ARBA" id="ARBA00022801"/>
    </source>
</evidence>
<dbReference type="EMBL" id="JAAOYM010000001">
    <property type="protein sequence ID" value="NIJ11296.1"/>
    <property type="molecule type" value="Genomic_DNA"/>
</dbReference>
<keyword evidence="1" id="KW-0378">Hydrolase</keyword>
<name>A0A7X5UNJ7_9PSEU</name>
<accession>A0A7X5UNJ7</accession>
<dbReference type="RefSeq" id="WP_167168394.1">
    <property type="nucleotide sequence ID" value="NZ_JAAOYM010000001.1"/>
</dbReference>
<keyword evidence="3" id="KW-1185">Reference proteome</keyword>
<gene>
    <name evidence="2" type="ORF">FHU38_001640</name>
</gene>
<organism evidence="2 3">
    <name type="scientific">Saccharomonospora amisosensis</name>
    <dbReference type="NCBI Taxonomy" id="1128677"/>
    <lineage>
        <taxon>Bacteria</taxon>
        <taxon>Bacillati</taxon>
        <taxon>Actinomycetota</taxon>
        <taxon>Actinomycetes</taxon>
        <taxon>Pseudonocardiales</taxon>
        <taxon>Pseudonocardiaceae</taxon>
        <taxon>Saccharomonospora</taxon>
    </lineage>
</organism>
<dbReference type="GO" id="GO:0016787">
    <property type="term" value="F:hydrolase activity"/>
    <property type="evidence" value="ECO:0007669"/>
    <property type="project" value="UniProtKB-KW"/>
</dbReference>
<comment type="caution">
    <text evidence="2">The sequence shown here is derived from an EMBL/GenBank/DDBJ whole genome shotgun (WGS) entry which is preliminary data.</text>
</comment>
<dbReference type="InterPro" id="IPR042001">
    <property type="entry name" value="Sortase_F"/>
</dbReference>
<dbReference type="InterPro" id="IPR023365">
    <property type="entry name" value="Sortase_dom-sf"/>
</dbReference>
<evidence type="ECO:0000313" key="2">
    <source>
        <dbReference type="EMBL" id="NIJ11296.1"/>
    </source>
</evidence>
<dbReference type="Proteomes" id="UP000545493">
    <property type="component" value="Unassembled WGS sequence"/>
</dbReference>
<proteinExistence type="predicted"/>
<dbReference type="Pfam" id="PF04203">
    <property type="entry name" value="Sortase"/>
    <property type="match status" value="1"/>
</dbReference>
<dbReference type="CDD" id="cd05829">
    <property type="entry name" value="Sortase_F"/>
    <property type="match status" value="1"/>
</dbReference>
<dbReference type="Gene3D" id="2.40.260.10">
    <property type="entry name" value="Sortase"/>
    <property type="match status" value="1"/>
</dbReference>
<protein>
    <submittedName>
        <fullName evidence="2">Sortase (Surface protein transpeptidase)</fullName>
    </submittedName>
</protein>
<dbReference type="AlphaFoldDB" id="A0A7X5UNJ7"/>
<dbReference type="InterPro" id="IPR005754">
    <property type="entry name" value="Sortase"/>
</dbReference>
<sequence length="94" mass="10008">MLTGHVRFAYERAAFLRLVELRPGDEVAVGRADGSTAVFTVYGVERLPTESALARASAHTEHPDLRLLTATGYAGPGARSTEAILVSARLTAAR</sequence>